<dbReference type="EMBL" id="OZ035831">
    <property type="protein sequence ID" value="CAL1615082.1"/>
    <property type="molecule type" value="Genomic_DNA"/>
</dbReference>
<dbReference type="GO" id="GO:0005525">
    <property type="term" value="F:GTP binding"/>
    <property type="evidence" value="ECO:0007669"/>
    <property type="project" value="UniProtKB-KW"/>
</dbReference>
<dbReference type="InterPro" id="IPR027417">
    <property type="entry name" value="P-loop_NTPase"/>
</dbReference>
<feature type="coiled-coil region" evidence="4">
    <location>
        <begin position="89"/>
        <end position="153"/>
    </location>
</feature>
<sequence length="620" mass="73315">MEAEEKRRTENERRQREQEEREQEDQMRKLEEEMKIKRFEIKRENLQRQLNSEQATALPDVMIMSVQMEEMRKEFELWERERRTWWEQRNEEEKQRRFEEQKRQQKYEEERQKFERDCQTYQVMRRDEEMKLREQEELLLKKHHQEMERITREHVAEAREQALRSNQFIESSSHLVEEMNRRDMELVQQTVTGHKGAVIYFPTFCPSSTGLLQGNEISDWALENISSFGAQETDNMAEAAFADFRIVMIGKNLEEKAKLGTFITAKSIVPYGKLSKQSSVFFGQWRRKAVTIYNTTDLFSADETHMREEVNHLLSVCAPGPNAFLLLVDPSEFTQTDSDKLRSILGGFGDDAHKYSTLILTKGDISWNTPFNALKKDCGQRLLRLDYGLLQENLMDNIQSMVDDYVEGIHTFMLVQPVGPLNLEDKQELDAIRRAFTSKMDIFKMILFTVDSESMALAVARANYESKKQEEQIRRKELEQEFIAVEESYLHQMEAIHQKSFEDARRQAVVCNDFQTKYTKELTGQELETQMALVKVQQRVDDAVILRHLQKSKLHLKDYNLMKVRQGKEIRELLQQQVMHDPDYVMRGVDALRKQHDEEVHDWIQEKVKEAANNNACAIL</sequence>
<dbReference type="Gene3D" id="3.40.50.300">
    <property type="entry name" value="P-loop containing nucleotide triphosphate hydrolases"/>
    <property type="match status" value="1"/>
</dbReference>
<organism evidence="7 8">
    <name type="scientific">Knipowitschia caucasica</name>
    <name type="common">Caucasian dwarf goby</name>
    <name type="synonym">Pomatoschistus caucasicus</name>
    <dbReference type="NCBI Taxonomy" id="637954"/>
    <lineage>
        <taxon>Eukaryota</taxon>
        <taxon>Metazoa</taxon>
        <taxon>Chordata</taxon>
        <taxon>Craniata</taxon>
        <taxon>Vertebrata</taxon>
        <taxon>Euteleostomi</taxon>
        <taxon>Actinopterygii</taxon>
        <taxon>Neopterygii</taxon>
        <taxon>Teleostei</taxon>
        <taxon>Neoteleostei</taxon>
        <taxon>Acanthomorphata</taxon>
        <taxon>Gobiaria</taxon>
        <taxon>Gobiiformes</taxon>
        <taxon>Gobioidei</taxon>
        <taxon>Gobiidae</taxon>
        <taxon>Gobiinae</taxon>
        <taxon>Knipowitschia</taxon>
    </lineage>
</organism>
<evidence type="ECO:0000259" key="6">
    <source>
        <dbReference type="Pfam" id="PF04548"/>
    </source>
</evidence>
<feature type="coiled-coil region" evidence="4">
    <location>
        <begin position="459"/>
        <end position="488"/>
    </location>
</feature>
<accession>A0AAV2MPB7</accession>
<keyword evidence="8" id="KW-1185">Reference proteome</keyword>
<reference evidence="7 8" key="1">
    <citation type="submission" date="2024-04" db="EMBL/GenBank/DDBJ databases">
        <authorList>
            <person name="Waldvogel A.-M."/>
            <person name="Schoenle A."/>
        </authorList>
    </citation>
    <scope>NUCLEOTIDE SEQUENCE [LARGE SCALE GENOMIC DNA]</scope>
</reference>
<evidence type="ECO:0000256" key="5">
    <source>
        <dbReference type="SAM" id="MobiDB-lite"/>
    </source>
</evidence>
<feature type="domain" description="AIG1-type G" evidence="6">
    <location>
        <begin position="276"/>
        <end position="369"/>
    </location>
</feature>
<name>A0AAV2MPB7_KNICA</name>
<evidence type="ECO:0000256" key="1">
    <source>
        <dbReference type="ARBA" id="ARBA00008535"/>
    </source>
</evidence>
<keyword evidence="3" id="KW-0342">GTP-binding</keyword>
<comment type="similarity">
    <text evidence="1">Belongs to the TRAFAC class TrmE-Era-EngA-EngB-Septin-like GTPase superfamily. AIG1/Toc34/Toc159-like paraseptin GTPase family. IAN subfamily.</text>
</comment>
<keyword evidence="2" id="KW-0547">Nucleotide-binding</keyword>
<dbReference type="InterPro" id="IPR006703">
    <property type="entry name" value="G_AIG1"/>
</dbReference>
<dbReference type="PANTHER" id="PTHR10903:SF170">
    <property type="entry name" value="GTPASE IMAP FAMILY MEMBER 7"/>
    <property type="match status" value="1"/>
</dbReference>
<evidence type="ECO:0000256" key="3">
    <source>
        <dbReference type="ARBA" id="ARBA00023134"/>
    </source>
</evidence>
<protein>
    <recommendedName>
        <fullName evidence="6">AIG1-type G domain-containing protein</fullName>
    </recommendedName>
</protein>
<proteinExistence type="inferred from homology"/>
<dbReference type="PANTHER" id="PTHR10903">
    <property type="entry name" value="GTPASE, IMAP FAMILY MEMBER-RELATED"/>
    <property type="match status" value="1"/>
</dbReference>
<dbReference type="InterPro" id="IPR045058">
    <property type="entry name" value="GIMA/IAN/Toc"/>
</dbReference>
<keyword evidence="4" id="KW-0175">Coiled coil</keyword>
<gene>
    <name evidence="7" type="ORF">KC01_LOCUS41082</name>
</gene>
<evidence type="ECO:0000256" key="2">
    <source>
        <dbReference type="ARBA" id="ARBA00022741"/>
    </source>
</evidence>
<evidence type="ECO:0000313" key="7">
    <source>
        <dbReference type="EMBL" id="CAL1615082.1"/>
    </source>
</evidence>
<dbReference type="Pfam" id="PF04548">
    <property type="entry name" value="AIG1"/>
    <property type="match status" value="1"/>
</dbReference>
<feature type="region of interest" description="Disordered" evidence="5">
    <location>
        <begin position="1"/>
        <end position="28"/>
    </location>
</feature>
<dbReference type="Proteomes" id="UP001497482">
    <property type="component" value="Chromosome 9"/>
</dbReference>
<evidence type="ECO:0000256" key="4">
    <source>
        <dbReference type="SAM" id="Coils"/>
    </source>
</evidence>
<evidence type="ECO:0000313" key="8">
    <source>
        <dbReference type="Proteomes" id="UP001497482"/>
    </source>
</evidence>
<dbReference type="AlphaFoldDB" id="A0AAV2MPB7"/>